<evidence type="ECO:0000256" key="2">
    <source>
        <dbReference type="ARBA" id="ARBA00022450"/>
    </source>
</evidence>
<dbReference type="InterPro" id="IPR020806">
    <property type="entry name" value="PKS_PP-bd"/>
</dbReference>
<dbReference type="InterPro" id="IPR016039">
    <property type="entry name" value="Thiolase-like"/>
</dbReference>
<dbReference type="Pfam" id="PF22621">
    <property type="entry name" value="CurL-like_PKS_C"/>
    <property type="match status" value="1"/>
</dbReference>
<dbReference type="SUPFAM" id="SSF53901">
    <property type="entry name" value="Thiolase-like"/>
    <property type="match status" value="1"/>
</dbReference>
<keyword evidence="5" id="KW-0045">Antibiotic biosynthesis</keyword>
<dbReference type="SMART" id="SM00827">
    <property type="entry name" value="PKS_AT"/>
    <property type="match status" value="1"/>
</dbReference>
<dbReference type="InterPro" id="IPR050091">
    <property type="entry name" value="PKS_NRPS_Biosynth_Enz"/>
</dbReference>
<evidence type="ECO:0000256" key="8">
    <source>
        <dbReference type="SAM" id="Coils"/>
    </source>
</evidence>
<dbReference type="InterPro" id="IPR020841">
    <property type="entry name" value="PKS_Beta-ketoAc_synthase_dom"/>
</dbReference>
<dbReference type="InterPro" id="IPR036736">
    <property type="entry name" value="ACP-like_sf"/>
</dbReference>
<comment type="cofactor">
    <cofactor evidence="1">
        <name>pantetheine 4'-phosphate</name>
        <dbReference type="ChEBI" id="CHEBI:47942"/>
    </cofactor>
</comment>
<dbReference type="InterPro" id="IPR015083">
    <property type="entry name" value="NorB/c/GfsB-D-like_docking"/>
</dbReference>
<dbReference type="Pfam" id="PF00109">
    <property type="entry name" value="ketoacyl-synt"/>
    <property type="match status" value="1"/>
</dbReference>
<dbReference type="PANTHER" id="PTHR43775:SF51">
    <property type="entry name" value="INACTIVE PHENOLPHTHIOCEROL SYNTHESIS POLYKETIDE SYNTHASE TYPE I PKS1-RELATED"/>
    <property type="match status" value="1"/>
</dbReference>
<evidence type="ECO:0000256" key="4">
    <source>
        <dbReference type="ARBA" id="ARBA00022679"/>
    </source>
</evidence>
<dbReference type="InterPro" id="IPR016035">
    <property type="entry name" value="Acyl_Trfase/lysoPLipase"/>
</dbReference>
<sequence>MATEAELRKYLKKAARELHESQQRVRELDARLSEPIAIVGIGCRFPGGLRAPEELWQALAQGRDLMSDFPNDRGWDLDAFYDPDPDADFASEVRTGAFIADAGGFDAGFFGISPREARSMDPQHRLLLEVAWEAIERARIDPTSLRGSATGVYIGMNDQGYALTDPESWAGGLSYTLTGNAPAVASGRISYLFGFEGPAVTLDTACSSSLVALHQGAQALRSGECALALVGGVTVMATAAPFSIFSRQRALAPDGRCKAFASGADGTAWGEAAGLLLIERLSDARKNGHPVLAVVRGSAVNQDGASNGLTAPSGRAQQRVIRQALANARLSPLDIDVVEGHGTGTVLGDPIEAQALLAVYGHDRPEESPLWLGSIKSNMGHTQTAAGVAGLIKAVLAMRAGTVPATLHVDEPSTHVDWTVGPVRLAGAAQPWPRTGRPRRAAVSSFGISGTNVHVVLEHDPESTAETPDRPTDPAVLTQPWVLSAKSPGALRDQAVALREALVANPDRALADIGYSLAATRATFEHRAVLIADSRTDFAAGLAAVAQDAFAPATVQGRARQRGRLAVVLPGQGSQMLGMGSELYDRFPVFAAAFDELCSAFDAHLDGSLREVIFGSAGTLLDRTDYTQPALFTVEVALFRLLESWGVQPDFVLGHSVGELAAAHIGGVLSLPDAVAVVAARGRLMQALPPGAMVSVRASFEEVTAALAEYADQVAVAAANGPNSTVISGAEDAVLAVARGWRERGRRIKRLKAERAFHSPQLDSMLAEYAAVLGAVRLRDSSIPLVSNVTGVLATAAELQSPAYWVRQAREPVRFGDGVQFLLASGVTTLLEVGPGEVLSGLSHECMTDAACAAIPVMRGVDQQERGLLRALAGAWTRGVPVRWAATFADSGARAVDLPTYRFQRRNYWSGSSEEEQDTTGSAGEFDIRSREQAAEALRAGLLELPDTAQVDAVLTLVKSQIREILIDLADDEIDVEATILEVGLTSLSALELRSRLVVLTGIGLSLEDLFTHPTARALAELIRDRALETVGDENALIKL</sequence>
<name>A0ABS4Q891_9NOCA</name>
<dbReference type="Gene3D" id="3.40.47.10">
    <property type="match status" value="1"/>
</dbReference>
<evidence type="ECO:0000256" key="1">
    <source>
        <dbReference type="ARBA" id="ARBA00001957"/>
    </source>
</evidence>
<evidence type="ECO:0000313" key="12">
    <source>
        <dbReference type="Proteomes" id="UP001519325"/>
    </source>
</evidence>
<gene>
    <name evidence="11" type="ORF">BJ987_000805</name>
</gene>
<dbReference type="SUPFAM" id="SSF52151">
    <property type="entry name" value="FabD/lysophospholipase-like"/>
    <property type="match status" value="1"/>
</dbReference>
<keyword evidence="6" id="KW-0511">Multifunctional enzyme</keyword>
<dbReference type="SMART" id="SM00825">
    <property type="entry name" value="PKS_KS"/>
    <property type="match status" value="1"/>
</dbReference>
<dbReference type="Gene3D" id="1.10.1200.10">
    <property type="entry name" value="ACP-like"/>
    <property type="match status" value="1"/>
</dbReference>
<dbReference type="Gene3D" id="3.30.70.3290">
    <property type="match status" value="1"/>
</dbReference>
<dbReference type="PANTHER" id="PTHR43775">
    <property type="entry name" value="FATTY ACID SYNTHASE"/>
    <property type="match status" value="1"/>
</dbReference>
<dbReference type="Proteomes" id="UP001519325">
    <property type="component" value="Unassembled WGS sequence"/>
</dbReference>
<dbReference type="GO" id="GO:0016740">
    <property type="term" value="F:transferase activity"/>
    <property type="evidence" value="ECO:0007669"/>
    <property type="project" value="UniProtKB-KW"/>
</dbReference>
<keyword evidence="12" id="KW-1185">Reference proteome</keyword>
<keyword evidence="8" id="KW-0175">Coiled coil</keyword>
<keyword evidence="4 11" id="KW-0808">Transferase</keyword>
<organism evidence="11 12">
    <name type="scientific">Nocardia goodfellowii</name>
    <dbReference type="NCBI Taxonomy" id="882446"/>
    <lineage>
        <taxon>Bacteria</taxon>
        <taxon>Bacillati</taxon>
        <taxon>Actinomycetota</taxon>
        <taxon>Actinomycetes</taxon>
        <taxon>Mycobacteriales</taxon>
        <taxon>Nocardiaceae</taxon>
        <taxon>Nocardia</taxon>
    </lineage>
</organism>
<dbReference type="PROSITE" id="PS00606">
    <property type="entry name" value="KS3_1"/>
    <property type="match status" value="1"/>
</dbReference>
<dbReference type="SMART" id="SM00823">
    <property type="entry name" value="PKS_PP"/>
    <property type="match status" value="1"/>
</dbReference>
<keyword evidence="7" id="KW-0012">Acyltransferase</keyword>
<evidence type="ECO:0000256" key="6">
    <source>
        <dbReference type="ARBA" id="ARBA00023268"/>
    </source>
</evidence>
<dbReference type="Gene3D" id="3.40.366.10">
    <property type="entry name" value="Malonyl-Coenzyme A Acyl Carrier Protein, domain 2"/>
    <property type="match status" value="1"/>
</dbReference>
<feature type="domain" description="Carrier" evidence="9">
    <location>
        <begin position="952"/>
        <end position="1027"/>
    </location>
</feature>
<feature type="coiled-coil region" evidence="8">
    <location>
        <begin position="4"/>
        <end position="31"/>
    </location>
</feature>
<dbReference type="Pfam" id="PF00550">
    <property type="entry name" value="PP-binding"/>
    <property type="match status" value="1"/>
</dbReference>
<evidence type="ECO:0000259" key="9">
    <source>
        <dbReference type="PROSITE" id="PS50075"/>
    </source>
</evidence>
<dbReference type="RefSeq" id="WP_209884809.1">
    <property type="nucleotide sequence ID" value="NZ_JAGGMR010000001.1"/>
</dbReference>
<dbReference type="CDD" id="cd00833">
    <property type="entry name" value="PKS"/>
    <property type="match status" value="1"/>
</dbReference>
<dbReference type="Pfam" id="PF00698">
    <property type="entry name" value="Acyl_transf_1"/>
    <property type="match status" value="1"/>
</dbReference>
<dbReference type="EMBL" id="JAGGMR010000001">
    <property type="protein sequence ID" value="MBP2187904.1"/>
    <property type="molecule type" value="Genomic_DNA"/>
</dbReference>
<keyword evidence="3" id="KW-0597">Phosphoprotein</keyword>
<dbReference type="SUPFAM" id="SSF47336">
    <property type="entry name" value="ACP-like"/>
    <property type="match status" value="1"/>
</dbReference>
<dbReference type="Pfam" id="PF08990">
    <property type="entry name" value="Docking"/>
    <property type="match status" value="1"/>
</dbReference>
<feature type="domain" description="Ketosynthase family 3 (KS3)" evidence="10">
    <location>
        <begin position="33"/>
        <end position="459"/>
    </location>
</feature>
<reference evidence="11 12" key="1">
    <citation type="submission" date="2021-03" db="EMBL/GenBank/DDBJ databases">
        <title>Sequencing the genomes of 1000 actinobacteria strains.</title>
        <authorList>
            <person name="Klenk H.-P."/>
        </authorList>
    </citation>
    <scope>NUCLEOTIDE SEQUENCE [LARGE SCALE GENOMIC DNA]</scope>
    <source>
        <strain evidence="11 12">DSM 45516</strain>
    </source>
</reference>
<evidence type="ECO:0000256" key="7">
    <source>
        <dbReference type="ARBA" id="ARBA00023315"/>
    </source>
</evidence>
<dbReference type="PROSITE" id="PS52004">
    <property type="entry name" value="KS3_2"/>
    <property type="match status" value="1"/>
</dbReference>
<dbReference type="InterPro" id="IPR014043">
    <property type="entry name" value="Acyl_transferase_dom"/>
</dbReference>
<dbReference type="InterPro" id="IPR016036">
    <property type="entry name" value="Malonyl_transacylase_ACP-bd"/>
</dbReference>
<dbReference type="SUPFAM" id="SSF55048">
    <property type="entry name" value="Probable ACP-binding domain of malonyl-CoA ACP transacylase"/>
    <property type="match status" value="1"/>
</dbReference>
<keyword evidence="2" id="KW-0596">Phosphopantetheine</keyword>
<evidence type="ECO:0000256" key="5">
    <source>
        <dbReference type="ARBA" id="ARBA00023194"/>
    </source>
</evidence>
<dbReference type="InterPro" id="IPR009081">
    <property type="entry name" value="PP-bd_ACP"/>
</dbReference>
<dbReference type="InterPro" id="IPR014031">
    <property type="entry name" value="Ketoacyl_synth_C"/>
</dbReference>
<evidence type="ECO:0000256" key="3">
    <source>
        <dbReference type="ARBA" id="ARBA00022553"/>
    </source>
</evidence>
<evidence type="ECO:0000259" key="10">
    <source>
        <dbReference type="PROSITE" id="PS52004"/>
    </source>
</evidence>
<protein>
    <submittedName>
        <fullName evidence="11">Acyl transferase domain-containing protein</fullName>
    </submittedName>
</protein>
<dbReference type="Pfam" id="PF02801">
    <property type="entry name" value="Ketoacyl-synt_C"/>
    <property type="match status" value="1"/>
</dbReference>
<proteinExistence type="predicted"/>
<accession>A0ABS4Q891</accession>
<evidence type="ECO:0000313" key="11">
    <source>
        <dbReference type="EMBL" id="MBP2187904.1"/>
    </source>
</evidence>
<dbReference type="PROSITE" id="PS50075">
    <property type="entry name" value="CARRIER"/>
    <property type="match status" value="1"/>
</dbReference>
<dbReference type="InterPro" id="IPR014030">
    <property type="entry name" value="Ketoacyl_synth_N"/>
</dbReference>
<dbReference type="InterPro" id="IPR001227">
    <property type="entry name" value="Ac_transferase_dom_sf"/>
</dbReference>
<comment type="caution">
    <text evidence="11">The sequence shown here is derived from an EMBL/GenBank/DDBJ whole genome shotgun (WGS) entry which is preliminary data.</text>
</comment>
<dbReference type="InterPro" id="IPR018201">
    <property type="entry name" value="Ketoacyl_synth_AS"/>
</dbReference>